<feature type="compositionally biased region" description="Polar residues" evidence="1">
    <location>
        <begin position="20"/>
        <end position="36"/>
    </location>
</feature>
<sequence>MTTMSTQSSREAREDEGESTDTACETSLTGSSTTWTERPAAAYPPGYPALCSDECCFGGLVPDEAWNGDGTADWDHTEVTDTLVCSSQQGTSRRYHLPEGQDHE</sequence>
<dbReference type="RefSeq" id="YP_008058431.1">
    <property type="nucleotide sequence ID" value="NC_021319.1"/>
</dbReference>
<dbReference type="Proteomes" id="UP000204143">
    <property type="component" value="Segment"/>
</dbReference>
<reference evidence="2 3" key="1">
    <citation type="submission" date="2012-12" db="EMBL/GenBank/DDBJ databases">
        <authorList>
            <person name="Sencilo A."/>
            <person name="Jacobs-Sera D."/>
            <person name="Russell D.A."/>
            <person name="Ko C."/>
            <person name="Bowman C.A."/>
            <person name="Atanasova N."/>
            <person name="Osterlund E."/>
            <person name="Oksanen H.M."/>
            <person name="Bamford D.H."/>
            <person name="Hatfull G.F."/>
            <person name="Roine E."/>
            <person name="Hendrix R.W."/>
        </authorList>
    </citation>
    <scope>NUCLEOTIDE SEQUENCE [LARGE SCALE GENOMIC DNA]</scope>
</reference>
<dbReference type="KEGG" id="vg:16193702"/>
<gene>
    <name evidence="2" type="primary">69</name>
    <name evidence="2" type="ORF">HCTV2_69</name>
</gene>
<evidence type="ECO:0000256" key="1">
    <source>
        <dbReference type="SAM" id="MobiDB-lite"/>
    </source>
</evidence>
<evidence type="ECO:0000313" key="3">
    <source>
        <dbReference type="Proteomes" id="UP000204143"/>
    </source>
</evidence>
<dbReference type="GeneID" id="16193702"/>
<feature type="region of interest" description="Disordered" evidence="1">
    <location>
        <begin position="83"/>
        <end position="104"/>
    </location>
</feature>
<keyword evidence="3" id="KW-1185">Reference proteome</keyword>
<feature type="compositionally biased region" description="Polar residues" evidence="1">
    <location>
        <begin position="83"/>
        <end position="92"/>
    </location>
</feature>
<evidence type="ECO:0000313" key="2">
    <source>
        <dbReference type="EMBL" id="AGM11838.1"/>
    </source>
</evidence>
<organism evidence="2 3">
    <name type="scientific">Haloarcula californiae tailed virus 2</name>
    <dbReference type="NCBI Taxonomy" id="1273747"/>
    <lineage>
        <taxon>Viruses</taxon>
        <taxon>Duplodnaviria</taxon>
        <taxon>Heunggongvirae</taxon>
        <taxon>Uroviricota</taxon>
        <taxon>Caudoviricetes</taxon>
        <taxon>Saparoviridae</taxon>
        <taxon>Samsavirus</taxon>
        <taxon>Samsavirus crystalli</taxon>
        <taxon>Samsavirus HCTV2</taxon>
    </lineage>
</organism>
<feature type="region of interest" description="Disordered" evidence="1">
    <location>
        <begin position="1"/>
        <end position="39"/>
    </location>
</feature>
<proteinExistence type="predicted"/>
<protein>
    <submittedName>
        <fullName evidence="2">Uncharacterized protein</fullName>
    </submittedName>
</protein>
<accession>R4TNM7</accession>
<name>R4TNM7_9CAUD</name>
<dbReference type="EMBL" id="KC292028">
    <property type="protein sequence ID" value="AGM11838.1"/>
    <property type="molecule type" value="Genomic_DNA"/>
</dbReference>